<accession>A0A932EPU8</accession>
<evidence type="ECO:0000256" key="9">
    <source>
        <dbReference type="SAM" id="MobiDB-lite"/>
    </source>
</evidence>
<dbReference type="Gene3D" id="3.30.1370.130">
    <property type="match status" value="1"/>
</dbReference>
<feature type="compositionally biased region" description="Polar residues" evidence="9">
    <location>
        <begin position="151"/>
        <end position="168"/>
    </location>
</feature>
<evidence type="ECO:0000256" key="2">
    <source>
        <dbReference type="ARBA" id="ARBA00006304"/>
    </source>
</evidence>
<sequence length="821" mass="86168">MRLKQLLGILLLCVVCATTAAAAGSTMTDVSVATQGATTTVTIRANGAFTHTEYRPSDSLLLVDLAGVSAAKLDGRLQKVQTAGVTSYRVMGYRGVGGADVARLEITLAPGAAVSFSEGTDQLVVRVDAGDHSYGPAEAANHAAIETVKSQAQAEPSATVTKTAVNHTSETKTAKPVTIRTVGVTRHNGALAVEIVASGAIQPKAMKLTKPDRVVIDLPNAIPAGKGRDLAVDSGDIKGVRYARFQMDPPVTRVVVDLKSAQDFQLTPAGNKLMLTFAPAAAAKPAAAPTSAPVAETVAKTEAKAAETVAAETPVKAAAPAADKAPAFVALNLDGSSDETRPAARASQAAAKFTPVSDENPSGAPTTASLKVGPAVNMSAMQAANPPQMPSTGPQNCSRTRYTGEPVSVNLKDVDLKDFFRLIHEISGLNIVLDPNVKGSVTLVLDEVPWDQALNIVLKNNGLECELDGNVLRIATLDTLKKEADAQRAQREAKALAVPKVTQTIFLSYAHSADLVTTIKKFLSPRGEVIADPRLNALIIEDIPSYLPPVNALIKQLDFKTQEVEVSARVVAATRNFAREFGMQIGFGFGNSVSAVGGAGAVGNSPIQNAVPTAPQYIQSGTNSIPLFSNLPVSSPTSPASSGLSFTNATNLYRIDAILTMAESRGLIKILSRPNVATQDNIPALIEQGVKVPVVTQAQLGGPSTTQYVDALLRLRVTPQITRENTIFLNIEVENTTPDFSRSVNGSPPSLLTQHVKTEVLVTDGGTIMLGGVIRTTNSLSVKQVPVLGSIPILGYLFKNRAVSSETQELLFFITPKIIQT</sequence>
<feature type="domain" description="Secretin/TonB short N-terminal" evidence="11">
    <location>
        <begin position="429"/>
        <end position="477"/>
    </location>
</feature>
<dbReference type="GO" id="GO:0009279">
    <property type="term" value="C:cell outer membrane"/>
    <property type="evidence" value="ECO:0007669"/>
    <property type="project" value="UniProtKB-SubCell"/>
</dbReference>
<feature type="signal peptide" evidence="10">
    <location>
        <begin position="1"/>
        <end position="22"/>
    </location>
</feature>
<dbReference type="AlphaFoldDB" id="A0A932EPU8"/>
<dbReference type="GO" id="GO:0009306">
    <property type="term" value="P:protein secretion"/>
    <property type="evidence" value="ECO:0007669"/>
    <property type="project" value="InterPro"/>
</dbReference>
<comment type="caution">
    <text evidence="12">The sequence shown here is derived from an EMBL/GenBank/DDBJ whole genome shotgun (WGS) entry which is preliminary data.</text>
</comment>
<evidence type="ECO:0000313" key="13">
    <source>
        <dbReference type="Proteomes" id="UP000779809"/>
    </source>
</evidence>
<feature type="region of interest" description="Disordered" evidence="9">
    <location>
        <begin position="151"/>
        <end position="172"/>
    </location>
</feature>
<reference evidence="12" key="1">
    <citation type="submission" date="2020-07" db="EMBL/GenBank/DDBJ databases">
        <title>Huge and variable diversity of episymbiotic CPR bacteria and DPANN archaea in groundwater ecosystems.</title>
        <authorList>
            <person name="He C.Y."/>
            <person name="Keren R."/>
            <person name="Whittaker M."/>
            <person name="Farag I.F."/>
            <person name="Doudna J."/>
            <person name="Cate J.H.D."/>
            <person name="Banfield J.F."/>
        </authorList>
    </citation>
    <scope>NUCLEOTIDE SEQUENCE</scope>
    <source>
        <strain evidence="12">NC_groundwater_580_Pr5_B-0.1um_64_19</strain>
    </source>
</reference>
<dbReference type="PANTHER" id="PTHR30604:SF1">
    <property type="entry name" value="DNA UTILIZATION PROTEIN HOFQ"/>
    <property type="match status" value="1"/>
</dbReference>
<dbReference type="Pfam" id="PF11741">
    <property type="entry name" value="AMIN"/>
    <property type="match status" value="1"/>
</dbReference>
<dbReference type="PROSITE" id="PS00875">
    <property type="entry name" value="T2SP_D"/>
    <property type="match status" value="1"/>
</dbReference>
<keyword evidence="3 8" id="KW-0813">Transport</keyword>
<comment type="similarity">
    <text evidence="2">Belongs to the bacterial secretin family. PilQ subfamily.</text>
</comment>
<dbReference type="SMART" id="SM00965">
    <property type="entry name" value="STN"/>
    <property type="match status" value="1"/>
</dbReference>
<dbReference type="InterPro" id="IPR013355">
    <property type="entry name" value="Pilus_4_PilQ"/>
</dbReference>
<dbReference type="Pfam" id="PF03958">
    <property type="entry name" value="Secretin_N"/>
    <property type="match status" value="1"/>
</dbReference>
<organism evidence="12 13">
    <name type="scientific">Candidatus Korobacter versatilis</name>
    <dbReference type="NCBI Taxonomy" id="658062"/>
    <lineage>
        <taxon>Bacteria</taxon>
        <taxon>Pseudomonadati</taxon>
        <taxon>Acidobacteriota</taxon>
        <taxon>Terriglobia</taxon>
        <taxon>Terriglobales</taxon>
        <taxon>Candidatus Korobacteraceae</taxon>
        <taxon>Candidatus Korobacter</taxon>
    </lineage>
</organism>
<gene>
    <name evidence="12" type="primary">pilQ</name>
    <name evidence="12" type="ORF">HYX28_07135</name>
</gene>
<dbReference type="Pfam" id="PF07660">
    <property type="entry name" value="STN"/>
    <property type="match status" value="1"/>
</dbReference>
<dbReference type="Proteomes" id="UP000779809">
    <property type="component" value="Unassembled WGS sequence"/>
</dbReference>
<dbReference type="InterPro" id="IPR004845">
    <property type="entry name" value="T2SS_GspD_CS"/>
</dbReference>
<evidence type="ECO:0000256" key="6">
    <source>
        <dbReference type="ARBA" id="ARBA00023136"/>
    </source>
</evidence>
<dbReference type="EMBL" id="JACPNR010000009">
    <property type="protein sequence ID" value="MBI2678539.1"/>
    <property type="molecule type" value="Genomic_DNA"/>
</dbReference>
<evidence type="ECO:0000256" key="1">
    <source>
        <dbReference type="ARBA" id="ARBA00004442"/>
    </source>
</evidence>
<comment type="subcellular location">
    <subcellularLocation>
        <location evidence="1 8">Cell outer membrane</location>
    </subcellularLocation>
</comment>
<feature type="region of interest" description="Disordered" evidence="9">
    <location>
        <begin position="337"/>
        <end position="368"/>
    </location>
</feature>
<evidence type="ECO:0000259" key="11">
    <source>
        <dbReference type="SMART" id="SM00965"/>
    </source>
</evidence>
<evidence type="ECO:0000256" key="8">
    <source>
        <dbReference type="RuleBase" id="RU004004"/>
    </source>
</evidence>
<dbReference type="InterPro" id="IPR005644">
    <property type="entry name" value="NolW-like"/>
</dbReference>
<dbReference type="InterPro" id="IPR011662">
    <property type="entry name" value="Secretin/TonB_short_N"/>
</dbReference>
<dbReference type="InterPro" id="IPR001775">
    <property type="entry name" value="GspD/PilQ"/>
</dbReference>
<evidence type="ECO:0000256" key="7">
    <source>
        <dbReference type="ARBA" id="ARBA00023237"/>
    </source>
</evidence>
<dbReference type="NCBIfam" id="TIGR02515">
    <property type="entry name" value="IV_pilus_PilQ"/>
    <property type="match status" value="1"/>
</dbReference>
<dbReference type="InterPro" id="IPR038591">
    <property type="entry name" value="NolW-like_sf"/>
</dbReference>
<dbReference type="InterPro" id="IPR004846">
    <property type="entry name" value="T2SS/T3SS_dom"/>
</dbReference>
<name>A0A932EPU8_9BACT</name>
<keyword evidence="7" id="KW-0998">Cell outer membrane</keyword>
<keyword evidence="6" id="KW-0472">Membrane</keyword>
<dbReference type="PANTHER" id="PTHR30604">
    <property type="entry name" value="PROTEIN TRANSPORT PROTEIN HOFQ"/>
    <property type="match status" value="1"/>
</dbReference>
<evidence type="ECO:0000256" key="4">
    <source>
        <dbReference type="ARBA" id="ARBA00022729"/>
    </source>
</evidence>
<dbReference type="Gene3D" id="2.60.40.3500">
    <property type="match status" value="1"/>
</dbReference>
<keyword evidence="4 10" id="KW-0732">Signal</keyword>
<evidence type="ECO:0000313" key="12">
    <source>
        <dbReference type="EMBL" id="MBI2678539.1"/>
    </source>
</evidence>
<evidence type="ECO:0000256" key="5">
    <source>
        <dbReference type="ARBA" id="ARBA00022927"/>
    </source>
</evidence>
<dbReference type="Gene3D" id="3.30.1370.120">
    <property type="match status" value="1"/>
</dbReference>
<protein>
    <submittedName>
        <fullName evidence="12">Type IV pilus secretin PilQ</fullName>
    </submittedName>
</protein>
<dbReference type="PRINTS" id="PR00811">
    <property type="entry name" value="BCTERIALGSPD"/>
</dbReference>
<evidence type="ECO:0000256" key="3">
    <source>
        <dbReference type="ARBA" id="ARBA00022448"/>
    </source>
</evidence>
<proteinExistence type="inferred from homology"/>
<dbReference type="InterPro" id="IPR051808">
    <property type="entry name" value="Type_IV_pilus_biogenesis"/>
</dbReference>
<keyword evidence="5" id="KW-0653">Protein transport</keyword>
<dbReference type="InterPro" id="IPR021731">
    <property type="entry name" value="AMIN_dom"/>
</dbReference>
<feature type="chain" id="PRO_5037780372" evidence="10">
    <location>
        <begin position="23"/>
        <end position="821"/>
    </location>
</feature>
<evidence type="ECO:0000256" key="10">
    <source>
        <dbReference type="SAM" id="SignalP"/>
    </source>
</evidence>
<dbReference type="Pfam" id="PF00263">
    <property type="entry name" value="Secretin"/>
    <property type="match status" value="1"/>
</dbReference>
<feature type="compositionally biased region" description="Polar residues" evidence="9">
    <location>
        <begin position="357"/>
        <end position="368"/>
    </location>
</feature>